<protein>
    <submittedName>
        <fullName evidence="2">CAIB/BAIF family protein</fullName>
    </submittedName>
</protein>
<dbReference type="EMBL" id="FAXA01000390">
    <property type="protein sequence ID" value="CUV03290.1"/>
    <property type="molecule type" value="Genomic_DNA"/>
</dbReference>
<dbReference type="Gene3D" id="3.40.50.10540">
    <property type="entry name" value="Crotonobetainyl-coa:carnitine coa-transferase, domain 1"/>
    <property type="match status" value="1"/>
</dbReference>
<name>A0A160VES4_9ZZZZ</name>
<proteinExistence type="predicted"/>
<keyword evidence="1" id="KW-0808">Transferase</keyword>
<dbReference type="InterPro" id="IPR023606">
    <property type="entry name" value="CoA-Trfase_III_dom_1_sf"/>
</dbReference>
<accession>A0A160VES4</accession>
<dbReference type="AlphaFoldDB" id="A0A160VES4"/>
<sequence length="451" mass="50046">MARLPLEGIRIIDSTYVFALPYAGGLLADMGAEVIKVEGPGRPDVTRTGGYAGQFPENDIGEDWWNRPSTYNLIHRGKQSITLDMTDSRGRDAFRDLIKVSDVVMENFTPRVMRSWDLDYPNMKKLKPDIIMVSNTGYGHGGGPYSGYPAQATTQEATHGHCWITGYKDQGPSKAGASFVDFLSTWTALFAIGSALRYRNKTGQGQWADIGMYQAGVMFMSEYIMDAQVNGREGGRIGNRHPYRAPQGCYRALGDDQWITLSVGDDEGWAGMCGLMRRPELATDPMYADLLSRQRNHDQIDEIITAWTSEVDRYELMHALQGIGIAAGPVLNSKDVHYDPQFKSRGFLERVDYPKERDMGSRMFIGRPWKFSNSPLAIQGPSPTFGQHNRDVLQGLLGVDVDAYQSLVDDAVVATVPTTGEATPRVPELESLERGLLAGWDPDYLQKLGLA</sequence>
<organism evidence="2">
    <name type="scientific">hydrothermal vent metagenome</name>
    <dbReference type="NCBI Taxonomy" id="652676"/>
    <lineage>
        <taxon>unclassified sequences</taxon>
        <taxon>metagenomes</taxon>
        <taxon>ecological metagenomes</taxon>
    </lineage>
</organism>
<dbReference type="SUPFAM" id="SSF89796">
    <property type="entry name" value="CoA-transferase family III (CaiB/BaiF)"/>
    <property type="match status" value="1"/>
</dbReference>
<dbReference type="InterPro" id="IPR050483">
    <property type="entry name" value="CoA-transferase_III_domain"/>
</dbReference>
<dbReference type="InterPro" id="IPR044855">
    <property type="entry name" value="CoA-Trfase_III_dom3_sf"/>
</dbReference>
<evidence type="ECO:0000313" key="2">
    <source>
        <dbReference type="EMBL" id="CUV03290.1"/>
    </source>
</evidence>
<dbReference type="PANTHER" id="PTHR48207">
    <property type="entry name" value="SUCCINATE--HYDROXYMETHYLGLUTARATE COA-TRANSFERASE"/>
    <property type="match status" value="1"/>
</dbReference>
<dbReference type="Gene3D" id="3.30.1540.10">
    <property type="entry name" value="formyl-coa transferase, domain 3"/>
    <property type="match status" value="1"/>
</dbReference>
<dbReference type="PANTHER" id="PTHR48207:SF3">
    <property type="entry name" value="SUCCINATE--HYDROXYMETHYLGLUTARATE COA-TRANSFERASE"/>
    <property type="match status" value="1"/>
</dbReference>
<reference evidence="2" key="1">
    <citation type="submission" date="2015-10" db="EMBL/GenBank/DDBJ databases">
        <authorList>
            <person name="Gilbert D.G."/>
        </authorList>
    </citation>
    <scope>NUCLEOTIDE SEQUENCE</scope>
</reference>
<dbReference type="InterPro" id="IPR003673">
    <property type="entry name" value="CoA-Trfase_fam_III"/>
</dbReference>
<dbReference type="GO" id="GO:0008410">
    <property type="term" value="F:CoA-transferase activity"/>
    <property type="evidence" value="ECO:0007669"/>
    <property type="project" value="TreeGrafter"/>
</dbReference>
<gene>
    <name evidence="2" type="ORF">MGWOODY_Clf1933</name>
</gene>
<dbReference type="Pfam" id="PF02515">
    <property type="entry name" value="CoA_transf_3"/>
    <property type="match status" value="1"/>
</dbReference>
<evidence type="ECO:0000256" key="1">
    <source>
        <dbReference type="ARBA" id="ARBA00022679"/>
    </source>
</evidence>